<dbReference type="PANTHER" id="PTHR34883">
    <property type="entry name" value="SERINE-RICH PROTEIN, PUTATIVE-RELATED-RELATED"/>
    <property type="match status" value="1"/>
</dbReference>
<reference evidence="2" key="1">
    <citation type="submission" date="2023-03" db="EMBL/GenBank/DDBJ databases">
        <title>Massive genome expansion in bonnet fungi (Mycena s.s.) driven by repeated elements and novel gene families across ecological guilds.</title>
        <authorList>
            <consortium name="Lawrence Berkeley National Laboratory"/>
            <person name="Harder C.B."/>
            <person name="Miyauchi S."/>
            <person name="Viragh M."/>
            <person name="Kuo A."/>
            <person name="Thoen E."/>
            <person name="Andreopoulos B."/>
            <person name="Lu D."/>
            <person name="Skrede I."/>
            <person name="Drula E."/>
            <person name="Henrissat B."/>
            <person name="Morin E."/>
            <person name="Kohler A."/>
            <person name="Barry K."/>
            <person name="LaButti K."/>
            <person name="Morin E."/>
            <person name="Salamov A."/>
            <person name="Lipzen A."/>
            <person name="Mereny Z."/>
            <person name="Hegedus B."/>
            <person name="Baldrian P."/>
            <person name="Stursova M."/>
            <person name="Weitz H."/>
            <person name="Taylor A."/>
            <person name="Grigoriev I.V."/>
            <person name="Nagy L.G."/>
            <person name="Martin F."/>
            <person name="Kauserud H."/>
        </authorList>
    </citation>
    <scope>NUCLEOTIDE SEQUENCE</scope>
    <source>
        <strain evidence="2">CBHHK002</strain>
    </source>
</reference>
<feature type="compositionally biased region" description="Polar residues" evidence="1">
    <location>
        <begin position="8"/>
        <end position="18"/>
    </location>
</feature>
<organism evidence="2 3">
    <name type="scientific">Mycena albidolilacea</name>
    <dbReference type="NCBI Taxonomy" id="1033008"/>
    <lineage>
        <taxon>Eukaryota</taxon>
        <taxon>Fungi</taxon>
        <taxon>Dikarya</taxon>
        <taxon>Basidiomycota</taxon>
        <taxon>Agaricomycotina</taxon>
        <taxon>Agaricomycetes</taxon>
        <taxon>Agaricomycetidae</taxon>
        <taxon>Agaricales</taxon>
        <taxon>Marasmiineae</taxon>
        <taxon>Mycenaceae</taxon>
        <taxon>Mycena</taxon>
    </lineage>
</organism>
<feature type="region of interest" description="Disordered" evidence="1">
    <location>
        <begin position="1"/>
        <end position="25"/>
    </location>
</feature>
<gene>
    <name evidence="2" type="ORF">DFH08DRAFT_964665</name>
</gene>
<dbReference type="InterPro" id="IPR052953">
    <property type="entry name" value="Ser-rich/MCO-related"/>
</dbReference>
<comment type="caution">
    <text evidence="2">The sequence shown here is derived from an EMBL/GenBank/DDBJ whole genome shotgun (WGS) entry which is preliminary data.</text>
</comment>
<protein>
    <submittedName>
        <fullName evidence="2">Uncharacterized protein</fullName>
    </submittedName>
</protein>
<accession>A0AAD6ZTB5</accession>
<proteinExistence type="predicted"/>
<sequence>MSRVWKNTHCTRTPQTRTPIPLLGPATRALPYALRPPPSRTLPPRFRHRPNHLHPLRVDTPVASRPHFASASPPCTHCPVYRVYAARICPSCAPRRRRPCPASSTGVLPCSPPILPLPPASFLAAAACHLPRLPSTMLRAAVPPLSSLVLCASPHTSFACPEPSRPTTPLLHPSIPTRSVFAFLSPASSIPYPPISLRHVAIPSVTQSSFASPCVPQAQGVDSGFQAVAPNAIAVPEFSFTLDNASTRYSSRRMVFSINANPDSAKSFAVFQANAEAARCKGQQKAAADA</sequence>
<dbReference type="EMBL" id="JARIHO010000029">
    <property type="protein sequence ID" value="KAJ7337704.1"/>
    <property type="molecule type" value="Genomic_DNA"/>
</dbReference>
<dbReference type="Proteomes" id="UP001218218">
    <property type="component" value="Unassembled WGS sequence"/>
</dbReference>
<evidence type="ECO:0000313" key="3">
    <source>
        <dbReference type="Proteomes" id="UP001218218"/>
    </source>
</evidence>
<evidence type="ECO:0000313" key="2">
    <source>
        <dbReference type="EMBL" id="KAJ7337704.1"/>
    </source>
</evidence>
<evidence type="ECO:0000256" key="1">
    <source>
        <dbReference type="SAM" id="MobiDB-lite"/>
    </source>
</evidence>
<dbReference type="PANTHER" id="PTHR34883:SF15">
    <property type="entry name" value="EXTRACELLULAR SERINE-RICH PROTEIN"/>
    <property type="match status" value="1"/>
</dbReference>
<dbReference type="AlphaFoldDB" id="A0AAD6ZTB5"/>
<name>A0AAD6ZTB5_9AGAR</name>
<keyword evidence="3" id="KW-1185">Reference proteome</keyword>